<proteinExistence type="predicted"/>
<evidence type="ECO:0000313" key="2">
    <source>
        <dbReference type="EMBL" id="KIP51368.1"/>
    </source>
</evidence>
<dbReference type="RefSeq" id="WP_042545444.1">
    <property type="nucleotide sequence ID" value="NZ_JXSQ01000042.1"/>
</dbReference>
<gene>
    <name evidence="2" type="ORF">SD72_15890</name>
</gene>
<dbReference type="GO" id="GO:0043565">
    <property type="term" value="F:sequence-specific DNA binding"/>
    <property type="evidence" value="ECO:0007669"/>
    <property type="project" value="InterPro"/>
</dbReference>
<protein>
    <submittedName>
        <fullName evidence="2">Transcriptional regulator</fullName>
    </submittedName>
</protein>
<reference evidence="2 3" key="1">
    <citation type="submission" date="2015-01" db="EMBL/GenBank/DDBJ databases">
        <title>Draft genome sequence of Leucobacter komagatae strain VKM ST2845.</title>
        <authorList>
            <person name="Karlyshev A.V."/>
            <person name="Kudryashova E.B."/>
        </authorList>
    </citation>
    <scope>NUCLEOTIDE SEQUENCE [LARGE SCALE GENOMIC DNA]</scope>
    <source>
        <strain evidence="2 3">VKM ST2845</strain>
    </source>
</reference>
<evidence type="ECO:0000259" key="1">
    <source>
        <dbReference type="Pfam" id="PF13404"/>
    </source>
</evidence>
<dbReference type="OrthoDB" id="166264at2"/>
<feature type="non-terminal residue" evidence="2">
    <location>
        <position position="36"/>
    </location>
</feature>
<name>A0A0D0IP94_9MICO</name>
<dbReference type="AlphaFoldDB" id="A0A0D0IP94"/>
<feature type="domain" description="HTH asnC-type" evidence="1">
    <location>
        <begin position="3"/>
        <end position="34"/>
    </location>
</feature>
<comment type="caution">
    <text evidence="2">The sequence shown here is derived from an EMBL/GenBank/DDBJ whole genome shotgun (WGS) entry which is preliminary data.</text>
</comment>
<evidence type="ECO:0000313" key="3">
    <source>
        <dbReference type="Proteomes" id="UP000032120"/>
    </source>
</evidence>
<dbReference type="InterPro" id="IPR000485">
    <property type="entry name" value="AsnC-type_HTH_dom"/>
</dbReference>
<dbReference type="SUPFAM" id="SSF46785">
    <property type="entry name" value="Winged helix' DNA-binding domain"/>
    <property type="match status" value="1"/>
</dbReference>
<keyword evidence="3" id="KW-1185">Reference proteome</keyword>
<dbReference type="Gene3D" id="1.10.10.10">
    <property type="entry name" value="Winged helix-like DNA-binding domain superfamily/Winged helix DNA-binding domain"/>
    <property type="match status" value="1"/>
</dbReference>
<dbReference type="InterPro" id="IPR036388">
    <property type="entry name" value="WH-like_DNA-bd_sf"/>
</dbReference>
<dbReference type="Proteomes" id="UP000032120">
    <property type="component" value="Unassembled WGS sequence"/>
</dbReference>
<organism evidence="2 3">
    <name type="scientific">Leucobacter komagatae</name>
    <dbReference type="NCBI Taxonomy" id="55969"/>
    <lineage>
        <taxon>Bacteria</taxon>
        <taxon>Bacillati</taxon>
        <taxon>Actinomycetota</taxon>
        <taxon>Actinomycetes</taxon>
        <taxon>Micrococcales</taxon>
        <taxon>Microbacteriaceae</taxon>
        <taxon>Leucobacter</taxon>
    </lineage>
</organism>
<dbReference type="EMBL" id="JXSQ01000042">
    <property type="protein sequence ID" value="KIP51368.1"/>
    <property type="molecule type" value="Genomic_DNA"/>
</dbReference>
<accession>A0A0D0IP94</accession>
<dbReference type="InterPro" id="IPR036390">
    <property type="entry name" value="WH_DNA-bd_sf"/>
</dbReference>
<dbReference type="Pfam" id="PF13404">
    <property type="entry name" value="HTH_AsnC-type"/>
    <property type="match status" value="1"/>
</dbReference>
<sequence length="36" mass="3936">MELDETDHAIVQALRQDARVSMTSLAQTLHISRAGA</sequence>